<protein>
    <submittedName>
        <fullName evidence="1">C2H2-type domain-containing protein</fullName>
    </submittedName>
</protein>
<dbReference type="OrthoDB" id="6506336at2759"/>
<proteinExistence type="predicted"/>
<organism evidence="1 2">
    <name type="scientific">Trichonephila clavata</name>
    <name type="common">Joro spider</name>
    <name type="synonym">Nephila clavata</name>
    <dbReference type="NCBI Taxonomy" id="2740835"/>
    <lineage>
        <taxon>Eukaryota</taxon>
        <taxon>Metazoa</taxon>
        <taxon>Ecdysozoa</taxon>
        <taxon>Arthropoda</taxon>
        <taxon>Chelicerata</taxon>
        <taxon>Arachnida</taxon>
        <taxon>Araneae</taxon>
        <taxon>Araneomorphae</taxon>
        <taxon>Entelegynae</taxon>
        <taxon>Araneoidea</taxon>
        <taxon>Nephilidae</taxon>
        <taxon>Trichonephila</taxon>
    </lineage>
</organism>
<evidence type="ECO:0000313" key="1">
    <source>
        <dbReference type="EMBL" id="GFQ68714.1"/>
    </source>
</evidence>
<reference evidence="1" key="1">
    <citation type="submission" date="2020-07" db="EMBL/GenBank/DDBJ databases">
        <title>Multicomponent nature underlies the extraordinary mechanical properties of spider dragline silk.</title>
        <authorList>
            <person name="Kono N."/>
            <person name="Nakamura H."/>
            <person name="Mori M."/>
            <person name="Yoshida Y."/>
            <person name="Ohtoshi R."/>
            <person name="Malay A.D."/>
            <person name="Moran D.A.P."/>
            <person name="Tomita M."/>
            <person name="Numata K."/>
            <person name="Arakawa K."/>
        </authorList>
    </citation>
    <scope>NUCLEOTIDE SEQUENCE</scope>
</reference>
<gene>
    <name evidence="1" type="primary">LOC106097195</name>
    <name evidence="1" type="ORF">TNCT_21771</name>
</gene>
<dbReference type="AlphaFoldDB" id="A0A8X6F3R2"/>
<accession>A0A8X6F3R2</accession>
<keyword evidence="2" id="KW-1185">Reference proteome</keyword>
<sequence length="310" mass="35625">MARQVTIRQGGLRNTNEFNRWDDTMCLTNAYFILKVTARLWYENNKENLSSGEKFQEHLKIAFGSTKLFIKQAERELKNRAQKTGHINQIKVLETLLCVVTKTDFITTQIPTFTAIDTITIELYIDGVELVNPLGSHTGIHKLGFVYFTIKDLPVFLQSSLGSIFLTNVHYSLDVEKYGYKAIFEPLIQDLKKLLEKGIQFQGNTYKIALWQILGDNLRLNKLFGFVECFSANFCCRFCLVHKNELQKMFKEDNSLLRHKAGHDAHVRDVIDENITTAMCGVKSDCPFNELGYWHVTSNLVDVMHDLLEG</sequence>
<dbReference type="Proteomes" id="UP000887116">
    <property type="component" value="Unassembled WGS sequence"/>
</dbReference>
<comment type="caution">
    <text evidence="1">The sequence shown here is derived from an EMBL/GenBank/DDBJ whole genome shotgun (WGS) entry which is preliminary data.</text>
</comment>
<name>A0A8X6F3R2_TRICU</name>
<dbReference type="EMBL" id="BMAO01020625">
    <property type="protein sequence ID" value="GFQ68714.1"/>
    <property type="molecule type" value="Genomic_DNA"/>
</dbReference>
<evidence type="ECO:0000313" key="2">
    <source>
        <dbReference type="Proteomes" id="UP000887116"/>
    </source>
</evidence>